<dbReference type="PANTHER" id="PTHR36761">
    <property type="entry name" value="ORF03 PROTEIN"/>
    <property type="match status" value="1"/>
</dbReference>
<accession>A0ABP0TQA7</accession>
<dbReference type="Proteomes" id="UP001497512">
    <property type="component" value="Chromosome 13"/>
</dbReference>
<evidence type="ECO:0000313" key="4">
    <source>
        <dbReference type="Proteomes" id="UP001497512"/>
    </source>
</evidence>
<evidence type="ECO:0000256" key="1">
    <source>
        <dbReference type="SAM" id="MobiDB-lite"/>
    </source>
</evidence>
<sequence>MAAPLCCARHHHSLYRQQGGSRCETQSRKTRRWRWPNSTSLDVVSIGGLGTSSCKDDEASSRALCGSIATRSWSVVVHGRLKVASRIRALGGEQGVVGKDVSLDFHDKVKLLSAAGVSYRTGGFLEEFTVMTTSFSYRHVASGLAASSRSCCCTYTRELASCVSWAEPQQRCRGRSRRAGSLRFRVRAGAQENPLGEEGYWDQAEGKEKLDEIEDLKELLAEGERLQEAGKDGDENDNTKSAEQLAQERATKLREELERRAKEQAKQKKEAEIMFQMGQRAYGRGVYDKSVEILEAALTKISRASNLGGEIQIWLAMAYEAHNRHDDCIALYKRLESGHPNKNIKRQAADLRYILEAPKLKISKDEMVSIPIIDKDYDRKAKSWSQTVRDRRRKPMKKSAATRDYLEDWLVWNPPRWERNPYFWVAVTIWLTLVGISLMFQN</sequence>
<feature type="region of interest" description="Disordered" evidence="1">
    <location>
        <begin position="227"/>
        <end position="249"/>
    </location>
</feature>
<reference evidence="3" key="1">
    <citation type="submission" date="2024-02" db="EMBL/GenBank/DDBJ databases">
        <authorList>
            <consortium name="ELIXIR-Norway"/>
            <consortium name="Elixir Norway"/>
        </authorList>
    </citation>
    <scope>NUCLEOTIDE SEQUENCE</scope>
</reference>
<dbReference type="Gene3D" id="1.25.40.10">
    <property type="entry name" value="Tetratricopeptide repeat domain"/>
    <property type="match status" value="1"/>
</dbReference>
<gene>
    <name evidence="3" type="ORF">CSSPTR1EN2_LOCUS6274</name>
</gene>
<name>A0ABP0TQA7_9BRYO</name>
<evidence type="ECO:0000256" key="2">
    <source>
        <dbReference type="SAM" id="Phobius"/>
    </source>
</evidence>
<feature type="transmembrane region" description="Helical" evidence="2">
    <location>
        <begin position="422"/>
        <end position="440"/>
    </location>
</feature>
<dbReference type="PANTHER" id="PTHR36761:SF2">
    <property type="entry name" value="ORF03 PROTEIN"/>
    <property type="match status" value="1"/>
</dbReference>
<dbReference type="SUPFAM" id="SSF48452">
    <property type="entry name" value="TPR-like"/>
    <property type="match status" value="1"/>
</dbReference>
<keyword evidence="2" id="KW-0472">Membrane</keyword>
<dbReference type="InterPro" id="IPR011990">
    <property type="entry name" value="TPR-like_helical_dom_sf"/>
</dbReference>
<dbReference type="EMBL" id="OZ019905">
    <property type="protein sequence ID" value="CAK9202172.1"/>
    <property type="molecule type" value="Genomic_DNA"/>
</dbReference>
<protein>
    <submittedName>
        <fullName evidence="3">Uncharacterized protein</fullName>
    </submittedName>
</protein>
<keyword evidence="2" id="KW-1133">Transmembrane helix</keyword>
<keyword evidence="4" id="KW-1185">Reference proteome</keyword>
<organism evidence="3 4">
    <name type="scientific">Sphagnum troendelagicum</name>
    <dbReference type="NCBI Taxonomy" id="128251"/>
    <lineage>
        <taxon>Eukaryota</taxon>
        <taxon>Viridiplantae</taxon>
        <taxon>Streptophyta</taxon>
        <taxon>Embryophyta</taxon>
        <taxon>Bryophyta</taxon>
        <taxon>Sphagnophytina</taxon>
        <taxon>Sphagnopsida</taxon>
        <taxon>Sphagnales</taxon>
        <taxon>Sphagnaceae</taxon>
        <taxon>Sphagnum</taxon>
    </lineage>
</organism>
<evidence type="ECO:0000313" key="3">
    <source>
        <dbReference type="EMBL" id="CAK9202172.1"/>
    </source>
</evidence>
<feature type="compositionally biased region" description="Basic and acidic residues" evidence="1">
    <location>
        <begin position="227"/>
        <end position="240"/>
    </location>
</feature>
<keyword evidence="2" id="KW-0812">Transmembrane</keyword>
<proteinExistence type="predicted"/>